<feature type="chain" id="PRO_5023212683" description="Germination protease" evidence="4">
    <location>
        <begin position="13"/>
        <end position="342"/>
    </location>
</feature>
<dbReference type="Proteomes" id="UP000265725">
    <property type="component" value="Chromosome"/>
</dbReference>
<dbReference type="Gene3D" id="3.40.50.1450">
    <property type="entry name" value="HybD-like"/>
    <property type="match status" value="1"/>
</dbReference>
<keyword evidence="1 4" id="KW-0645">Protease</keyword>
<keyword evidence="3 4" id="KW-0865">Zymogen</keyword>
<comment type="PTM">
    <text evidence="4">Autoproteolytically processed. The inactive tetrameric zymogen termed p46 autoprocesses to a smaller form termed p41, which is active only during spore germination.</text>
</comment>
<gene>
    <name evidence="4" type="primary">gpr</name>
    <name evidence="5" type="ORF">D3873_07165</name>
</gene>
<dbReference type="KEGG" id="paek:D3873_07165"/>
<dbReference type="GO" id="GO:0009847">
    <property type="term" value="P:spore germination"/>
    <property type="evidence" value="ECO:0007669"/>
    <property type="project" value="UniProtKB-UniRule"/>
</dbReference>
<dbReference type="GO" id="GO:0006508">
    <property type="term" value="P:proteolysis"/>
    <property type="evidence" value="ECO:0007669"/>
    <property type="project" value="UniProtKB-UniRule"/>
</dbReference>
<dbReference type="EMBL" id="CP032418">
    <property type="protein sequence ID" value="AYC29680.1"/>
    <property type="molecule type" value="Genomic_DNA"/>
</dbReference>
<reference evidence="6" key="1">
    <citation type="submission" date="2018-09" db="EMBL/GenBank/DDBJ databases">
        <authorList>
            <person name="Zhu H."/>
        </authorList>
    </citation>
    <scope>NUCLEOTIDE SEQUENCE [LARGE SCALE GENOMIC DNA]</scope>
    <source>
        <strain evidence="6">K2R23-3</strain>
    </source>
</reference>
<organism evidence="5 6">
    <name type="scientific">Paenisporosarcina cavernae</name>
    <dbReference type="NCBI Taxonomy" id="2320858"/>
    <lineage>
        <taxon>Bacteria</taxon>
        <taxon>Bacillati</taxon>
        <taxon>Bacillota</taxon>
        <taxon>Bacilli</taxon>
        <taxon>Bacillales</taxon>
        <taxon>Caryophanaceae</taxon>
        <taxon>Paenisporosarcina</taxon>
    </lineage>
</organism>
<dbReference type="SUPFAM" id="SSF53163">
    <property type="entry name" value="HybD-like"/>
    <property type="match status" value="1"/>
</dbReference>
<comment type="catalytic activity">
    <reaction evidence="4">
        <text>Endopeptidase action with P4 Glu or Asp, P1 preferably Glu &gt; Asp, P1' hydrophobic and P2' Ala.</text>
        <dbReference type="EC" id="3.4.24.78"/>
    </reaction>
</comment>
<evidence type="ECO:0000313" key="5">
    <source>
        <dbReference type="EMBL" id="AYC29680.1"/>
    </source>
</evidence>
<sequence length="342" mass="38294">MNVVTNWNAYTDLIDETIDGIRLVNAGEKRTVQDLKGIHYDEIKTGRVKVVRMNVSPDAARKIGKSPGEYITITIPTLYVDDDQGWAEFEQSMEKEWSQLLQSEKITDARKMLIIGLGNKRITPDSIGPATIQTLQEHYLGSSQEKKEIYLYAPGVTAQSGLETSDFISLLANELKVDVIVVIDALAAKSHERLCRTVQFTTSGIHPGSGIGNKRKEISARTMGCPVIAIGVPTVVDAPVIVAESIENLVDAFQDVYENEQSPSKKLAGVRHGKVTIAERNLSLLTPLFGKWMEWSPSDRLQLMKELLPLRDQQLFVSPKEMDAWLCRYQKSLSRLLLQWLK</sequence>
<keyword evidence="2 4" id="KW-0378">Hydrolase</keyword>
<accession>A0A385YTN3</accession>
<comment type="function">
    <text evidence="4">Initiates the rapid degradation of small, acid-soluble proteins during spore germination.</text>
</comment>
<dbReference type="NCBIfam" id="TIGR01441">
    <property type="entry name" value="GPR"/>
    <property type="match status" value="1"/>
</dbReference>
<name>A0A385YTN3_9BACL</name>
<dbReference type="InterPro" id="IPR005080">
    <property type="entry name" value="Peptidase_A25"/>
</dbReference>
<dbReference type="AlphaFoldDB" id="A0A385YTN3"/>
<comment type="subunit">
    <text evidence="4">Homotetramer.</text>
</comment>
<dbReference type="GO" id="GO:0004222">
    <property type="term" value="F:metalloendopeptidase activity"/>
    <property type="evidence" value="ECO:0007669"/>
    <property type="project" value="UniProtKB-UniRule"/>
</dbReference>
<keyword evidence="6" id="KW-1185">Reference proteome</keyword>
<protein>
    <recommendedName>
        <fullName evidence="4">Germination protease</fullName>
        <ecNumber evidence="4">3.4.24.78</ecNumber>
    </recommendedName>
    <alternativeName>
        <fullName evidence="4">GPR endopeptidase</fullName>
    </alternativeName>
    <alternativeName>
        <fullName evidence="4">Germination proteinase</fullName>
    </alternativeName>
    <alternativeName>
        <fullName evidence="4">Spore protease</fullName>
    </alternativeName>
</protein>
<dbReference type="InterPro" id="IPR023430">
    <property type="entry name" value="Pept_HybD-like_dom_sf"/>
</dbReference>
<proteinExistence type="inferred from homology"/>
<evidence type="ECO:0000256" key="2">
    <source>
        <dbReference type="ARBA" id="ARBA00022801"/>
    </source>
</evidence>
<dbReference type="OrthoDB" id="9777293at2"/>
<comment type="similarity">
    <text evidence="4">Belongs to the peptidase A25 family.</text>
</comment>
<evidence type="ECO:0000256" key="4">
    <source>
        <dbReference type="HAMAP-Rule" id="MF_00626"/>
    </source>
</evidence>
<dbReference type="EC" id="3.4.24.78" evidence="4"/>
<evidence type="ECO:0000256" key="3">
    <source>
        <dbReference type="ARBA" id="ARBA00023145"/>
    </source>
</evidence>
<evidence type="ECO:0000313" key="6">
    <source>
        <dbReference type="Proteomes" id="UP000265725"/>
    </source>
</evidence>
<dbReference type="HAMAP" id="MF_00626">
    <property type="entry name" value="Germination_prot"/>
    <property type="match status" value="1"/>
</dbReference>
<feature type="propeptide" id="PRO_5017489567" evidence="4">
    <location>
        <begin position="1"/>
        <end position="12"/>
    </location>
</feature>
<evidence type="ECO:0000256" key="1">
    <source>
        <dbReference type="ARBA" id="ARBA00022670"/>
    </source>
</evidence>
<dbReference type="Pfam" id="PF03418">
    <property type="entry name" value="Peptidase_A25"/>
    <property type="match status" value="1"/>
</dbReference>